<dbReference type="SUPFAM" id="SSF82693">
    <property type="entry name" value="Multidrug efflux transporter AcrB pore domain, PN1, PN2, PC1 and PC2 subdomains"/>
    <property type="match status" value="1"/>
</dbReference>
<evidence type="ECO:0000256" key="1">
    <source>
        <dbReference type="SAM" id="Phobius"/>
    </source>
</evidence>
<dbReference type="Gene3D" id="3.30.70.1440">
    <property type="entry name" value="Multidrug efflux transporter AcrB pore domain"/>
    <property type="match status" value="1"/>
</dbReference>
<comment type="caution">
    <text evidence="2">The sequence shown here is derived from an EMBL/GenBank/DDBJ whole genome shotgun (WGS) entry which is preliminary data.</text>
</comment>
<evidence type="ECO:0000313" key="3">
    <source>
        <dbReference type="Proteomes" id="UP000290848"/>
    </source>
</evidence>
<dbReference type="Pfam" id="PF00873">
    <property type="entry name" value="ACR_tran"/>
    <property type="match status" value="2"/>
</dbReference>
<dbReference type="Proteomes" id="UP000290848">
    <property type="component" value="Unassembled WGS sequence"/>
</dbReference>
<feature type="transmembrane region" description="Helical" evidence="1">
    <location>
        <begin position="454"/>
        <end position="483"/>
    </location>
</feature>
<dbReference type="EMBL" id="RXOC01000002">
    <property type="protein sequence ID" value="RXF71825.1"/>
    <property type="molecule type" value="Genomic_DNA"/>
</dbReference>
<feature type="transmembrane region" description="Helical" evidence="1">
    <location>
        <begin position="516"/>
        <end position="535"/>
    </location>
</feature>
<feature type="transmembrane region" description="Helical" evidence="1">
    <location>
        <begin position="987"/>
        <end position="1010"/>
    </location>
</feature>
<feature type="transmembrane region" description="Helical" evidence="1">
    <location>
        <begin position="389"/>
        <end position="409"/>
    </location>
</feature>
<feature type="transmembrane region" description="Helical" evidence="1">
    <location>
        <begin position="12"/>
        <end position="32"/>
    </location>
</feature>
<feature type="transmembrane region" description="Helical" evidence="1">
    <location>
        <begin position="1016"/>
        <end position="1045"/>
    </location>
</feature>
<dbReference type="AlphaFoldDB" id="A0A4Q0MEW2"/>
<keyword evidence="1" id="KW-0472">Membrane</keyword>
<dbReference type="GO" id="GO:0042910">
    <property type="term" value="F:xenobiotic transmembrane transporter activity"/>
    <property type="evidence" value="ECO:0007669"/>
    <property type="project" value="TreeGrafter"/>
</dbReference>
<feature type="transmembrane region" description="Helical" evidence="1">
    <location>
        <begin position="893"/>
        <end position="911"/>
    </location>
</feature>
<feature type="transmembrane region" description="Helical" evidence="1">
    <location>
        <begin position="945"/>
        <end position="966"/>
    </location>
</feature>
<dbReference type="Gene3D" id="3.30.70.1430">
    <property type="entry name" value="Multidrug efflux transporter AcrB pore domain"/>
    <property type="match status" value="2"/>
</dbReference>
<dbReference type="InterPro" id="IPR027463">
    <property type="entry name" value="AcrB_DN_DC_subdom"/>
</dbReference>
<dbReference type="InterPro" id="IPR001036">
    <property type="entry name" value="Acrflvin-R"/>
</dbReference>
<reference evidence="2 3" key="1">
    <citation type="submission" date="2018-12" db="EMBL/GenBank/DDBJ databases">
        <title>The Draft Genome Sequence of the Soil Bacterium Pedobacter tournemirensis R1.</title>
        <authorList>
            <person name="He J."/>
        </authorList>
    </citation>
    <scope>NUCLEOTIDE SEQUENCE [LARGE SCALE GENOMIC DNA]</scope>
    <source>
        <strain evidence="2 3">R1</strain>
    </source>
</reference>
<organism evidence="2 3">
    <name type="scientific">Arcticibacter tournemirensis</name>
    <dbReference type="NCBI Taxonomy" id="699437"/>
    <lineage>
        <taxon>Bacteria</taxon>
        <taxon>Pseudomonadati</taxon>
        <taxon>Bacteroidota</taxon>
        <taxon>Sphingobacteriia</taxon>
        <taxon>Sphingobacteriales</taxon>
        <taxon>Sphingobacteriaceae</taxon>
        <taxon>Arcticibacter</taxon>
    </lineage>
</organism>
<dbReference type="PROSITE" id="PS51257">
    <property type="entry name" value="PROKAR_LIPOPROTEIN"/>
    <property type="match status" value="1"/>
</dbReference>
<feature type="transmembrane region" description="Helical" evidence="1">
    <location>
        <begin position="337"/>
        <end position="355"/>
    </location>
</feature>
<feature type="transmembrane region" description="Helical" evidence="1">
    <location>
        <begin position="362"/>
        <end position="383"/>
    </location>
</feature>
<dbReference type="SUPFAM" id="SSF82866">
    <property type="entry name" value="Multidrug efflux transporter AcrB transmembrane domain"/>
    <property type="match status" value="2"/>
</dbReference>
<dbReference type="Gene3D" id="3.30.70.1320">
    <property type="entry name" value="Multidrug efflux transporter AcrB pore domain like"/>
    <property type="match status" value="1"/>
</dbReference>
<dbReference type="RefSeq" id="WP_128768074.1">
    <property type="nucleotide sequence ID" value="NZ_RXOC01000002.1"/>
</dbReference>
<dbReference type="Gene3D" id="3.30.2090.10">
    <property type="entry name" value="Multidrug efflux transporter AcrB TolC docking domain, DN and DC subdomains"/>
    <property type="match status" value="2"/>
</dbReference>
<dbReference type="Gene3D" id="1.20.1640.10">
    <property type="entry name" value="Multidrug efflux transporter AcrB transmembrane domain"/>
    <property type="match status" value="3"/>
</dbReference>
<feature type="transmembrane region" description="Helical" evidence="1">
    <location>
        <begin position="918"/>
        <end position="939"/>
    </location>
</feature>
<evidence type="ECO:0000313" key="2">
    <source>
        <dbReference type="EMBL" id="RXF71825.1"/>
    </source>
</evidence>
<protein>
    <submittedName>
        <fullName evidence="2">Efflux RND transporter permease subunit</fullName>
    </submittedName>
</protein>
<sequence>MTSSKIPAFSSFSILVIFALGCVIGVTLLPLLSVQLSSSRSYASLTVYCGMGETSAQVTEVQLTNPLERALSRLKGIEYLSSSSGKGNCEIKISLDKWTDPELFRFEAAVLLRQIYPKLPHTASFPQIYLNRPDNNRSSASLIGYTLSGPGDLGEITRIAEDQMRPLLASIPGIDHLDVIGNPQYRITVRTDQAQLLSAGITLAQLEQSIRTGLAFYDSGTLTDQNGRQLTLTLKGGLEKYRDLLSFPVISKSGRIFSLSKVAEVNYEEQPRVSWHRINGQEQVIFSVYAQGHINVLRLSYEVTKLMERASRTLPPGFRLLQIYDNTVLIKEELNRIYLRTFLSVIILLGFIAFITRNSRYLLIVISSLAVNLMISVIFYYIFDIGIHLYSLAGITISLGLVVDNSIIIIEDLRHTGRNRVFAAILAGTFTALGALSVVFLLGQVDRVNLLDFALAIIINLLVSLPVSWVFIPAMLDMFPVVVSKKRALKRRRWLVRGVCFYRDQLRLMLRFRKSILVLFILAFGLPFYLLPRVIDGDSRWASLYNAVFGSDFYDQYLREPLNKCTGGVLYLFVKDMGTNFNANRDEREEQTRLFVNIQLPEGSSASQTNSIALELEKYLSDFKELDVFTSNVSIGRAHLEITFKKHVRPSFPYHLKHLIESHVTLSGGADFQVYGIGQGFNNAINGEHYDATVSLKGYNYGKLEELALQVRDTLLKYPRVRNILISSRGRYEDSPSREFIVRLHDPTYLVLYGATRGDLRTAFQDISESRNLLGYLPVDSVNDNASVWLTYNDRQVSPIWTFMNQSNSVNDSVVFRLKDVSGVESLKTGRGIVRENQQYVLNVHYQFIGTEDLNQLMQRRFIPLIKNELPIGYAIYNPNTYAAWNNDDNTHFWLIVLVFFIVYIISAILLESLFKPIAVVLIIPFSFIGVFLIFHILGLGLDKGGYAALLMVSALVTNSALYVVNDLNIFNSQKKLLPINLYVRAFLAKATPIIITTISAVLSLLPFMISGEDQGFWFTLSAGTIGGLLFSLLGTWLLLPLLLIPNVKIKEEHIRKGGEHYG</sequence>
<gene>
    <name evidence="2" type="ORF">EKH83_03830</name>
</gene>
<feature type="transmembrane region" description="Helical" evidence="1">
    <location>
        <begin position="421"/>
        <end position="442"/>
    </location>
</feature>
<dbReference type="PANTHER" id="PTHR32063:SF0">
    <property type="entry name" value="SWARMING MOTILITY PROTEIN SWRC"/>
    <property type="match status" value="1"/>
</dbReference>
<accession>A0A4Q0MEW2</accession>
<dbReference type="SUPFAM" id="SSF82714">
    <property type="entry name" value="Multidrug efflux transporter AcrB TolC docking domain, DN and DC subdomains"/>
    <property type="match status" value="1"/>
</dbReference>
<keyword evidence="1" id="KW-0812">Transmembrane</keyword>
<keyword evidence="1" id="KW-1133">Transmembrane helix</keyword>
<dbReference type="PANTHER" id="PTHR32063">
    <property type="match status" value="1"/>
</dbReference>
<dbReference type="GO" id="GO:0005886">
    <property type="term" value="C:plasma membrane"/>
    <property type="evidence" value="ECO:0007669"/>
    <property type="project" value="TreeGrafter"/>
</dbReference>
<name>A0A4Q0MEW2_9SPHI</name>
<proteinExistence type="predicted"/>